<dbReference type="OrthoDB" id="6132182at2759"/>
<proteinExistence type="predicted"/>
<evidence type="ECO:0000259" key="3">
    <source>
        <dbReference type="PROSITE" id="PS00498"/>
    </source>
</evidence>
<evidence type="ECO:0000313" key="4">
    <source>
        <dbReference type="EMBL" id="KAH7037046.1"/>
    </source>
</evidence>
<name>A0A9P9BTY8_9PEZI</name>
<evidence type="ECO:0000313" key="5">
    <source>
        <dbReference type="Proteomes" id="UP000756346"/>
    </source>
</evidence>
<dbReference type="Proteomes" id="UP000756346">
    <property type="component" value="Unassembled WGS sequence"/>
</dbReference>
<dbReference type="RefSeq" id="XP_046016167.1">
    <property type="nucleotide sequence ID" value="XM_046152596.1"/>
</dbReference>
<dbReference type="GO" id="GO:0046872">
    <property type="term" value="F:metal ion binding"/>
    <property type="evidence" value="ECO:0007669"/>
    <property type="project" value="UniProtKB-KW"/>
</dbReference>
<gene>
    <name evidence="4" type="ORF">B0I36DRAFT_313204</name>
</gene>
<dbReference type="PRINTS" id="PR00092">
    <property type="entry name" value="TYROSINASE"/>
</dbReference>
<comment type="caution">
    <text evidence="4">The sequence shown here is derived from an EMBL/GenBank/DDBJ whole genome shotgun (WGS) entry which is preliminary data.</text>
</comment>
<keyword evidence="5" id="KW-1185">Reference proteome</keyword>
<dbReference type="PANTHER" id="PTHR11474">
    <property type="entry name" value="TYROSINASE FAMILY MEMBER"/>
    <property type="match status" value="1"/>
</dbReference>
<dbReference type="Pfam" id="PF00264">
    <property type="entry name" value="Tyrosinase"/>
    <property type="match status" value="1"/>
</dbReference>
<dbReference type="PROSITE" id="PS00498">
    <property type="entry name" value="TYROSINASE_2"/>
    <property type="match status" value="1"/>
</dbReference>
<reference evidence="4" key="1">
    <citation type="journal article" date="2021" name="Nat. Commun.">
        <title>Genetic determinants of endophytism in the Arabidopsis root mycobiome.</title>
        <authorList>
            <person name="Mesny F."/>
            <person name="Miyauchi S."/>
            <person name="Thiergart T."/>
            <person name="Pickel B."/>
            <person name="Atanasova L."/>
            <person name="Karlsson M."/>
            <person name="Huettel B."/>
            <person name="Barry K.W."/>
            <person name="Haridas S."/>
            <person name="Chen C."/>
            <person name="Bauer D."/>
            <person name="Andreopoulos W."/>
            <person name="Pangilinan J."/>
            <person name="LaButti K."/>
            <person name="Riley R."/>
            <person name="Lipzen A."/>
            <person name="Clum A."/>
            <person name="Drula E."/>
            <person name="Henrissat B."/>
            <person name="Kohler A."/>
            <person name="Grigoriev I.V."/>
            <person name="Martin F.M."/>
            <person name="Hacquard S."/>
        </authorList>
    </citation>
    <scope>NUCLEOTIDE SEQUENCE</scope>
    <source>
        <strain evidence="4">MPI-CAGE-CH-0230</strain>
    </source>
</reference>
<dbReference type="PANTHER" id="PTHR11474:SF125">
    <property type="entry name" value="N-ACETYL-6-HYDROXYTRYPTOPHAN OXIDASE IVOB-RELATED"/>
    <property type="match status" value="1"/>
</dbReference>
<dbReference type="AlphaFoldDB" id="A0A9P9BTY8"/>
<dbReference type="GeneID" id="70182142"/>
<dbReference type="InterPro" id="IPR002227">
    <property type="entry name" value="Tyrosinase_Cu-bd"/>
</dbReference>
<keyword evidence="2" id="KW-0560">Oxidoreductase</keyword>
<evidence type="ECO:0000256" key="1">
    <source>
        <dbReference type="ARBA" id="ARBA00022723"/>
    </source>
</evidence>
<sequence length="308" mass="34364">MDAPSKIPEGVAPGAKSRYDDFVAVHINQTKTIHFTGNFLTWHRYYIHAFETALRDECRFTGTLPYWNWAKSAQDPLGSPYMDGSAYSQGGNGVWEPHVCTRPGNINAPCISPVVEGRGGGCVASGPYVKYKANLSSVDVWFNYPNIKSGPLMSYAPRCMRRDILPEYTQARATEQHLLNYFTNSTLGNLEAWQAELQGGTGLHSVGHFSFGGDPGGDIYTSPNDPLFWLHHGMVDRAWWMWQNQKPPAERHFQIAATRTMRNNPPSDNATLDDIIDLSWVTPQKGGVRSAIKNHVSTVAGPYCYVYM</sequence>
<accession>A0A9P9BTY8</accession>
<dbReference type="EMBL" id="JAGTJQ010000002">
    <property type="protein sequence ID" value="KAH7037046.1"/>
    <property type="molecule type" value="Genomic_DNA"/>
</dbReference>
<dbReference type="GO" id="GO:0016491">
    <property type="term" value="F:oxidoreductase activity"/>
    <property type="evidence" value="ECO:0007669"/>
    <property type="project" value="UniProtKB-KW"/>
</dbReference>
<protein>
    <recommendedName>
        <fullName evidence="3">Tyrosinase copper-binding domain-containing protein</fullName>
    </recommendedName>
</protein>
<dbReference type="SUPFAM" id="SSF48056">
    <property type="entry name" value="Di-copper centre-containing domain"/>
    <property type="match status" value="1"/>
</dbReference>
<evidence type="ECO:0000256" key="2">
    <source>
        <dbReference type="ARBA" id="ARBA00023002"/>
    </source>
</evidence>
<dbReference type="InterPro" id="IPR050316">
    <property type="entry name" value="Tyrosinase/Hemocyanin"/>
</dbReference>
<keyword evidence="1" id="KW-0479">Metal-binding</keyword>
<feature type="domain" description="Tyrosinase copper-binding" evidence="3">
    <location>
        <begin position="225"/>
        <end position="236"/>
    </location>
</feature>
<dbReference type="InterPro" id="IPR008922">
    <property type="entry name" value="Di-copper_centre_dom_sf"/>
</dbReference>
<dbReference type="Gene3D" id="1.10.1280.10">
    <property type="entry name" value="Di-copper center containing domain from catechol oxidase"/>
    <property type="match status" value="1"/>
</dbReference>
<organism evidence="4 5">
    <name type="scientific">Microdochium trichocladiopsis</name>
    <dbReference type="NCBI Taxonomy" id="1682393"/>
    <lineage>
        <taxon>Eukaryota</taxon>
        <taxon>Fungi</taxon>
        <taxon>Dikarya</taxon>
        <taxon>Ascomycota</taxon>
        <taxon>Pezizomycotina</taxon>
        <taxon>Sordariomycetes</taxon>
        <taxon>Xylariomycetidae</taxon>
        <taxon>Xylariales</taxon>
        <taxon>Microdochiaceae</taxon>
        <taxon>Microdochium</taxon>
    </lineage>
</organism>